<keyword evidence="3" id="KW-1133">Transmembrane helix</keyword>
<dbReference type="CDD" id="cd03593">
    <property type="entry name" value="CLECT_NK_receptors_like"/>
    <property type="match status" value="1"/>
</dbReference>
<feature type="domain" description="C-type lectin" evidence="4">
    <location>
        <begin position="80"/>
        <end position="183"/>
    </location>
</feature>
<dbReference type="InterPro" id="IPR033992">
    <property type="entry name" value="NKR-like_CTLD"/>
</dbReference>
<evidence type="ECO:0000259" key="4">
    <source>
        <dbReference type="PROSITE" id="PS50041"/>
    </source>
</evidence>
<reference evidence="6" key="1">
    <citation type="submission" date="2025-08" db="UniProtKB">
        <authorList>
            <consortium name="RefSeq"/>
        </authorList>
    </citation>
    <scope>IDENTIFICATION</scope>
</reference>
<evidence type="ECO:0000256" key="2">
    <source>
        <dbReference type="ARBA" id="ARBA00022734"/>
    </source>
</evidence>
<dbReference type="InterPro" id="IPR001304">
    <property type="entry name" value="C-type_lectin-like"/>
</dbReference>
<evidence type="ECO:0000256" key="1">
    <source>
        <dbReference type="ARBA" id="ARBA00004167"/>
    </source>
</evidence>
<accession>A0ABM3XBA2</accession>
<dbReference type="InterPro" id="IPR016186">
    <property type="entry name" value="C-type_lectin-like/link_sf"/>
</dbReference>
<evidence type="ECO:0000256" key="3">
    <source>
        <dbReference type="SAM" id="Phobius"/>
    </source>
</evidence>
<dbReference type="InterPro" id="IPR042190">
    <property type="entry name" value="KLRG1"/>
</dbReference>
<dbReference type="SUPFAM" id="SSF56436">
    <property type="entry name" value="C-type lectin-like"/>
    <property type="match status" value="1"/>
</dbReference>
<dbReference type="PANTHER" id="PTHR47648:SF1">
    <property type="entry name" value="KILLER CELL LECTIN-LIKE RECEPTOR SUBFAMILY G MEMBER 1"/>
    <property type="match status" value="1"/>
</dbReference>
<dbReference type="Gene3D" id="3.10.100.10">
    <property type="entry name" value="Mannose-Binding Protein A, subunit A"/>
    <property type="match status" value="1"/>
</dbReference>
<dbReference type="SMART" id="SM00034">
    <property type="entry name" value="CLECT"/>
    <property type="match status" value="1"/>
</dbReference>
<comment type="subcellular location">
    <subcellularLocation>
        <location evidence="1">Membrane</location>
        <topology evidence="1">Single-pass membrane protein</topology>
    </subcellularLocation>
</comment>
<organism evidence="5 6">
    <name type="scientific">Erinaceus europaeus</name>
    <name type="common">Western European hedgehog</name>
    <dbReference type="NCBI Taxonomy" id="9365"/>
    <lineage>
        <taxon>Eukaryota</taxon>
        <taxon>Metazoa</taxon>
        <taxon>Chordata</taxon>
        <taxon>Craniata</taxon>
        <taxon>Vertebrata</taxon>
        <taxon>Euteleostomi</taxon>
        <taxon>Mammalia</taxon>
        <taxon>Eutheria</taxon>
        <taxon>Laurasiatheria</taxon>
        <taxon>Eulipotyphla</taxon>
        <taxon>Erinaceidae</taxon>
        <taxon>Erinaceinae</taxon>
        <taxon>Erinaceus</taxon>
    </lineage>
</organism>
<keyword evidence="3" id="KW-0472">Membrane</keyword>
<gene>
    <name evidence="6" type="primary">KLRG1</name>
</gene>
<sequence length="187" mass="21684">MEMIENDIYSSAQITTAPQTQRDYRPRQNDSLWSPLFRLVVIPLWLLAAVLLSLLIYKWSLCIGSSCASCPSCPDFWMKHGNNCYYFSLEKKTWNSSLEFCLANDSNLFMLTDSKEKQLLKNILNFNFYWIGLRKNLNWRWLDGSAIDSSRIFTNSLVQNCGAINQDGIHASSCEFPLQWICKKSRL</sequence>
<keyword evidence="3" id="KW-0812">Transmembrane</keyword>
<evidence type="ECO:0000313" key="6">
    <source>
        <dbReference type="RefSeq" id="XP_060046098.1"/>
    </source>
</evidence>
<protein>
    <submittedName>
        <fullName evidence="6">Killer cell lectin-like receptor subfamily G member 1</fullName>
    </submittedName>
</protein>
<dbReference type="PROSITE" id="PS50041">
    <property type="entry name" value="C_TYPE_LECTIN_2"/>
    <property type="match status" value="1"/>
</dbReference>
<dbReference type="InterPro" id="IPR016187">
    <property type="entry name" value="CTDL_fold"/>
</dbReference>
<keyword evidence="2" id="KW-0430">Lectin</keyword>
<evidence type="ECO:0000313" key="5">
    <source>
        <dbReference type="Proteomes" id="UP001652624"/>
    </source>
</evidence>
<feature type="transmembrane region" description="Helical" evidence="3">
    <location>
        <begin position="36"/>
        <end position="57"/>
    </location>
</feature>
<dbReference type="PANTHER" id="PTHR47648">
    <property type="entry name" value="KILLER CELL LECTIN-LIKE RECEPTOR SUBFAMILY G MEMBER 1"/>
    <property type="match status" value="1"/>
</dbReference>
<proteinExistence type="predicted"/>
<dbReference type="Pfam" id="PF00059">
    <property type="entry name" value="Lectin_C"/>
    <property type="match status" value="1"/>
</dbReference>
<dbReference type="Proteomes" id="UP001652624">
    <property type="component" value="Chromosome 4"/>
</dbReference>
<keyword evidence="5" id="KW-1185">Reference proteome</keyword>
<dbReference type="RefSeq" id="XP_060046098.1">
    <property type="nucleotide sequence ID" value="XM_060190115.1"/>
</dbReference>
<dbReference type="GeneID" id="103128228"/>
<name>A0ABM3XBA2_ERIEU</name>